<feature type="region of interest" description="Disordered" evidence="1">
    <location>
        <begin position="1"/>
        <end position="24"/>
    </location>
</feature>
<evidence type="ECO:0000313" key="3">
    <source>
        <dbReference type="Proteomes" id="UP000001058"/>
    </source>
</evidence>
<dbReference type="RefSeq" id="XP_002952531.1">
    <property type="nucleotide sequence ID" value="XM_002952485.1"/>
</dbReference>
<proteinExistence type="predicted"/>
<reference evidence="2 3" key="1">
    <citation type="journal article" date="2010" name="Science">
        <title>Genomic analysis of organismal complexity in the multicellular green alga Volvox carteri.</title>
        <authorList>
            <person name="Prochnik S.E."/>
            <person name="Umen J."/>
            <person name="Nedelcu A.M."/>
            <person name="Hallmann A."/>
            <person name="Miller S.M."/>
            <person name="Nishii I."/>
            <person name="Ferris P."/>
            <person name="Kuo A."/>
            <person name="Mitros T."/>
            <person name="Fritz-Laylin L.K."/>
            <person name="Hellsten U."/>
            <person name="Chapman J."/>
            <person name="Simakov O."/>
            <person name="Rensing S.A."/>
            <person name="Terry A."/>
            <person name="Pangilinan J."/>
            <person name="Kapitonov V."/>
            <person name="Jurka J."/>
            <person name="Salamov A."/>
            <person name="Shapiro H."/>
            <person name="Schmutz J."/>
            <person name="Grimwood J."/>
            <person name="Lindquist E."/>
            <person name="Lucas S."/>
            <person name="Grigoriev I.V."/>
            <person name="Schmitt R."/>
            <person name="Kirk D."/>
            <person name="Rokhsar D.S."/>
        </authorList>
    </citation>
    <scope>NUCLEOTIDE SEQUENCE [LARGE SCALE GENOMIC DNA]</scope>
    <source>
        <strain evidence="3">f. Nagariensis / Eve</strain>
    </source>
</reference>
<name>D8U1P9_VOLCA</name>
<evidence type="ECO:0000313" key="2">
    <source>
        <dbReference type="EMBL" id="EFJ46378.1"/>
    </source>
</evidence>
<organism evidence="3">
    <name type="scientific">Volvox carteri f. nagariensis</name>
    <dbReference type="NCBI Taxonomy" id="3068"/>
    <lineage>
        <taxon>Eukaryota</taxon>
        <taxon>Viridiplantae</taxon>
        <taxon>Chlorophyta</taxon>
        <taxon>core chlorophytes</taxon>
        <taxon>Chlorophyceae</taxon>
        <taxon>CS clade</taxon>
        <taxon>Chlamydomonadales</taxon>
        <taxon>Volvocaceae</taxon>
        <taxon>Volvox</taxon>
    </lineage>
</organism>
<dbReference type="GeneID" id="9627495"/>
<protein>
    <submittedName>
        <fullName evidence="2">Uncharacterized protein</fullName>
    </submittedName>
</protein>
<dbReference type="Proteomes" id="UP000001058">
    <property type="component" value="Unassembled WGS sequence"/>
</dbReference>
<evidence type="ECO:0000256" key="1">
    <source>
        <dbReference type="SAM" id="MobiDB-lite"/>
    </source>
</evidence>
<keyword evidence="3" id="KW-1185">Reference proteome</keyword>
<accession>D8U1P9</accession>
<sequence>MPLMPRHTVTTPPKNRKPWAPKPQLKTPSLSPILMPRPPTCLWVLLSRWQKAGCDREWIGWATVPVRGPDRYPPALFHWTAERPGEPRPGRLNLCVGRDRIGGDTDAVDVRGREVDQKGQGGPALGRGTPERGVLSSGAAWEADPLLVTTELPRRCRRVNPYDGLFTNSRQEKAIEEKRKRETPRIKKAIDDAHVCTPATAHTGASEKVAPAHAGASIALAGAQVDARWQLHRDQKRLLLHTRAPQLHSRVPKLMLAGNSIATRKGYSCTRGRLNCTRGCPTRRCSRLHASNCAHGRLRDCSTGGWRMNEWCALSLLREAALCNEAPHYPAMFAWCSCGLGTREQVLTICGFA</sequence>
<dbReference type="KEGG" id="vcn:VOLCADRAFT_93273"/>
<dbReference type="AlphaFoldDB" id="D8U1P9"/>
<gene>
    <name evidence="2" type="ORF">VOLCADRAFT_93273</name>
</gene>
<dbReference type="InParanoid" id="D8U1P9"/>
<dbReference type="EMBL" id="GL378351">
    <property type="protein sequence ID" value="EFJ46378.1"/>
    <property type="molecule type" value="Genomic_DNA"/>
</dbReference>